<organism evidence="1 2">
    <name type="scientific">Tanacetum coccineum</name>
    <dbReference type="NCBI Taxonomy" id="301880"/>
    <lineage>
        <taxon>Eukaryota</taxon>
        <taxon>Viridiplantae</taxon>
        <taxon>Streptophyta</taxon>
        <taxon>Embryophyta</taxon>
        <taxon>Tracheophyta</taxon>
        <taxon>Spermatophyta</taxon>
        <taxon>Magnoliopsida</taxon>
        <taxon>eudicotyledons</taxon>
        <taxon>Gunneridae</taxon>
        <taxon>Pentapetalae</taxon>
        <taxon>asterids</taxon>
        <taxon>campanulids</taxon>
        <taxon>Asterales</taxon>
        <taxon>Asteraceae</taxon>
        <taxon>Asteroideae</taxon>
        <taxon>Anthemideae</taxon>
        <taxon>Anthemidinae</taxon>
        <taxon>Tanacetum</taxon>
    </lineage>
</organism>
<protein>
    <submittedName>
        <fullName evidence="1">Uncharacterized protein</fullName>
    </submittedName>
</protein>
<dbReference type="EMBL" id="BQNB010019730">
    <property type="protein sequence ID" value="GJT88431.1"/>
    <property type="molecule type" value="Genomic_DNA"/>
</dbReference>
<name>A0ABQ5HKL6_9ASTR</name>
<accession>A0ABQ5HKL6</accession>
<sequence>MLLCYDPDTVYGLLPIWRISNESALVVEINFTWSLGFEARISFMMFEFSSCLFADLAMNLVSDSSNICLRSGYEAFPLLSSPSEVSVLLAFEDVPLCHFCISGNGTFRVKDGYFCISGSFSGNGTFRVKDLSGGNIEPNIE</sequence>
<reference evidence="1" key="2">
    <citation type="submission" date="2022-01" db="EMBL/GenBank/DDBJ databases">
        <authorList>
            <person name="Yamashiro T."/>
            <person name="Shiraishi A."/>
            <person name="Satake H."/>
            <person name="Nakayama K."/>
        </authorList>
    </citation>
    <scope>NUCLEOTIDE SEQUENCE</scope>
</reference>
<dbReference type="Proteomes" id="UP001151760">
    <property type="component" value="Unassembled WGS sequence"/>
</dbReference>
<reference evidence="1" key="1">
    <citation type="journal article" date="2022" name="Int. J. Mol. Sci.">
        <title>Draft Genome of Tanacetum Coccineum: Genomic Comparison of Closely Related Tanacetum-Family Plants.</title>
        <authorList>
            <person name="Yamashiro T."/>
            <person name="Shiraishi A."/>
            <person name="Nakayama K."/>
            <person name="Satake H."/>
        </authorList>
    </citation>
    <scope>NUCLEOTIDE SEQUENCE</scope>
</reference>
<evidence type="ECO:0000313" key="2">
    <source>
        <dbReference type="Proteomes" id="UP001151760"/>
    </source>
</evidence>
<keyword evidence="2" id="KW-1185">Reference proteome</keyword>
<evidence type="ECO:0000313" key="1">
    <source>
        <dbReference type="EMBL" id="GJT88431.1"/>
    </source>
</evidence>
<comment type="caution">
    <text evidence="1">The sequence shown here is derived from an EMBL/GenBank/DDBJ whole genome shotgun (WGS) entry which is preliminary data.</text>
</comment>
<proteinExistence type="predicted"/>
<gene>
    <name evidence="1" type="ORF">Tco_1070148</name>
</gene>